<comment type="caution">
    <text evidence="2">The sequence shown here is derived from an EMBL/GenBank/DDBJ whole genome shotgun (WGS) entry which is preliminary data.</text>
</comment>
<dbReference type="PROSITE" id="PS50164">
    <property type="entry name" value="GIY_YIG"/>
    <property type="match status" value="1"/>
</dbReference>
<evidence type="ECO:0000313" key="2">
    <source>
        <dbReference type="EMBL" id="MEM0577002.1"/>
    </source>
</evidence>
<dbReference type="InterPro" id="IPR000305">
    <property type="entry name" value="GIY-YIG_endonuc"/>
</dbReference>
<accession>A0ABU9NP30</accession>
<evidence type="ECO:0000259" key="1">
    <source>
        <dbReference type="PROSITE" id="PS50164"/>
    </source>
</evidence>
<reference evidence="2 3" key="1">
    <citation type="submission" date="2024-03" db="EMBL/GenBank/DDBJ databases">
        <title>Two novel species of the genus Flavobacterium exhibiting potentially degradation of complex polysaccharides.</title>
        <authorList>
            <person name="Lian X."/>
        </authorList>
    </citation>
    <scope>NUCLEOTIDE SEQUENCE [LARGE SCALE GENOMIC DNA]</scope>
    <source>
        <strain evidence="2 3">N6</strain>
    </source>
</reference>
<dbReference type="RefSeq" id="WP_342691932.1">
    <property type="nucleotide sequence ID" value="NZ_JBCGDP010000009.1"/>
</dbReference>
<evidence type="ECO:0000313" key="3">
    <source>
        <dbReference type="Proteomes" id="UP001468798"/>
    </source>
</evidence>
<dbReference type="Proteomes" id="UP001468798">
    <property type="component" value="Unassembled WGS sequence"/>
</dbReference>
<gene>
    <name evidence="2" type="ORF">WFZ86_10880</name>
</gene>
<name>A0ABU9NP30_9FLAO</name>
<organism evidence="2 3">
    <name type="scientific">Flavobacterium polysaccharolyticum</name>
    <dbReference type="NCBI Taxonomy" id="3133148"/>
    <lineage>
        <taxon>Bacteria</taxon>
        <taxon>Pseudomonadati</taxon>
        <taxon>Bacteroidota</taxon>
        <taxon>Flavobacteriia</taxon>
        <taxon>Flavobacteriales</taxon>
        <taxon>Flavobacteriaceae</taxon>
        <taxon>Flavobacterium</taxon>
    </lineage>
</organism>
<keyword evidence="3" id="KW-1185">Reference proteome</keyword>
<feature type="domain" description="GIY-YIG" evidence="1">
    <location>
        <begin position="43"/>
        <end position="138"/>
    </location>
</feature>
<protein>
    <submittedName>
        <fullName evidence="2">GIY-YIG nuclease family protein</fullName>
    </submittedName>
</protein>
<dbReference type="EMBL" id="JBCGDP010000009">
    <property type="protein sequence ID" value="MEM0577002.1"/>
    <property type="molecule type" value="Genomic_DNA"/>
</dbReference>
<proteinExistence type="predicted"/>
<dbReference type="Pfam" id="PF01541">
    <property type="entry name" value="GIY-YIG"/>
    <property type="match status" value="1"/>
</dbReference>
<sequence>MDYTGPYQYTLRIQGNKEERNIQNKLDAEGNIVSFISPVTLNKRPKIYILKDKENIIYIGYTSQSITNRLRYGINPKGAKGYSGYKWKVHEKLELLVFVFDKELIGNQNEEDKKYISFVEAIEAELVYLVRNKTGKWPENQNEIHFNNFEIEKAKLVAEELYKVIES</sequence>